<feature type="compositionally biased region" description="Basic and acidic residues" evidence="2">
    <location>
        <begin position="39"/>
        <end position="54"/>
    </location>
</feature>
<dbReference type="GO" id="GO:0016887">
    <property type="term" value="F:ATP hydrolysis activity"/>
    <property type="evidence" value="ECO:0007669"/>
    <property type="project" value="InterPro"/>
</dbReference>
<feature type="compositionally biased region" description="Basic and acidic residues" evidence="2">
    <location>
        <begin position="252"/>
        <end position="275"/>
    </location>
</feature>
<name>Q8TJ15_METAC</name>
<feature type="compositionally biased region" description="Basic and acidic residues" evidence="2">
    <location>
        <begin position="225"/>
        <end position="240"/>
    </location>
</feature>
<feature type="compositionally biased region" description="Basic residues" evidence="2">
    <location>
        <begin position="276"/>
        <end position="285"/>
    </location>
</feature>
<dbReference type="Proteomes" id="UP000002487">
    <property type="component" value="Chromosome"/>
</dbReference>
<dbReference type="Pfam" id="PF00437">
    <property type="entry name" value="T2SSE"/>
    <property type="match status" value="1"/>
</dbReference>
<feature type="domain" description="Bacterial type II secretion system protein E" evidence="3">
    <location>
        <begin position="535"/>
        <end position="739"/>
    </location>
</feature>
<dbReference type="EMBL" id="AE010299">
    <property type="protein sequence ID" value="AAM07324.1"/>
    <property type="molecule type" value="Genomic_DNA"/>
</dbReference>
<dbReference type="PANTHER" id="PTHR30486:SF6">
    <property type="entry name" value="TYPE IV PILUS RETRACTATION ATPASE PILT"/>
    <property type="match status" value="1"/>
</dbReference>
<evidence type="ECO:0000259" key="3">
    <source>
        <dbReference type="Pfam" id="PF00437"/>
    </source>
</evidence>
<evidence type="ECO:0000256" key="1">
    <source>
        <dbReference type="ARBA" id="ARBA00006611"/>
    </source>
</evidence>
<dbReference type="Gene3D" id="3.30.450.380">
    <property type="match status" value="1"/>
</dbReference>
<gene>
    <name evidence="5" type="ordered locus">MA_3975</name>
</gene>
<feature type="compositionally biased region" description="Basic and acidic residues" evidence="2">
    <location>
        <begin position="127"/>
        <end position="144"/>
    </location>
</feature>
<feature type="compositionally biased region" description="Polar residues" evidence="2">
    <location>
        <begin position="188"/>
        <end position="198"/>
    </location>
</feature>
<organism evidence="5 6">
    <name type="scientific">Methanosarcina acetivorans (strain ATCC 35395 / DSM 2834 / JCM 12185 / C2A)</name>
    <dbReference type="NCBI Taxonomy" id="188937"/>
    <lineage>
        <taxon>Archaea</taxon>
        <taxon>Methanobacteriati</taxon>
        <taxon>Methanobacteriota</taxon>
        <taxon>Stenosarchaea group</taxon>
        <taxon>Methanomicrobia</taxon>
        <taxon>Methanosarcinales</taxon>
        <taxon>Methanosarcinaceae</taxon>
        <taxon>Methanosarcina</taxon>
    </lineage>
</organism>
<dbReference type="STRING" id="188937.MA_3975"/>
<dbReference type="InterPro" id="IPR050921">
    <property type="entry name" value="T4SS_GSP_E_ATPase"/>
</dbReference>
<keyword evidence="6" id="KW-1185">Reference proteome</keyword>
<feature type="compositionally biased region" description="Polar residues" evidence="2">
    <location>
        <begin position="85"/>
        <end position="94"/>
    </location>
</feature>
<sequence length="864" mass="97993">MRVINSYLMNLNNSQYIILYYRGFCEGTSLGKQTSMVSKNEKSPDDSEKPDNGMKKGGGKEILAGKSSLLHVPVERTSDEDTPNVIDTDSLQTENENKDKENTLQEVSGTQRTPHKQSYPYWMKNRAGGEDTEKENTDLPDMKIKIETRKTKPILENVRFTSYSPEIESDEESTSKFVSETPLFVEVSETQKTTTLGENSEPETKPSGSSEVALEPKPSVSPETVPEKKVELIPETEKKGIFPPEIGTQDQKGADHEGRVEELKSKRETREDKKTRSSGKIKKAPQKAKIKKKSGFLGNMKDLSRDISGIKEGEKLSDKLKEFFNEVKTPEGAKKKFAEIVRGLKDEELRVLPPYDPETCGPLLEYEIPAGFTEIERYWVEEPYAFISIIENLEMKYYYVVEPTLTTYEKAVLERVRDNLEDVLTQEDTISGQEKDVILINRGIRLLDQYYSTLEVSSIHKIMYFLRRNFIGYERINALIRDPNIEDISCSGIEIPIYLYHRKHNNIVTNILFGEKEVDSLVVKLCQRSGKHISIGEPIVDATLPDGSRIQATLGKEVTTRGSSFTIRKFKGDPITPIDLIRYGTCSIEMMAYYWIAIENNISALFAGGTASGKTSLMNAISLFIPRLSKVVSIEDTREIMLHHENWIAGATRKSFTVGGTGEVSMYELLKAALRQRPEYILVGEVRGKEALTLFQAMSTGHTTYSTMHASDVQTVVNRLENEPINVPHVMMQALGVICIQMQTYVNETRVRRNKTIVEITGLDARSGSLRINELYRWEPVHDNFKRAGDSYVLNEIMKARGWNPSKLFIEFKNREQILAYLTVKQIRDYVSVSLIVHMYATNPQLVMEAVGSDTLRDMVLHHS</sequence>
<dbReference type="CDD" id="cd01130">
    <property type="entry name" value="VirB11-like_ATPase"/>
    <property type="match status" value="1"/>
</dbReference>
<feature type="region of interest" description="Disordered" evidence="2">
    <location>
        <begin position="35"/>
        <end position="144"/>
    </location>
</feature>
<evidence type="ECO:0000313" key="5">
    <source>
        <dbReference type="EMBL" id="AAM07324.1"/>
    </source>
</evidence>
<feature type="domain" description="PilB3-like N-terminal" evidence="4">
    <location>
        <begin position="333"/>
        <end position="404"/>
    </location>
</feature>
<evidence type="ECO:0000259" key="4">
    <source>
        <dbReference type="Pfam" id="PF23990"/>
    </source>
</evidence>
<dbReference type="PhylomeDB" id="Q8TJ15"/>
<dbReference type="InterPro" id="IPR056570">
    <property type="entry name" value="PilB3-like_N"/>
</dbReference>
<evidence type="ECO:0000256" key="2">
    <source>
        <dbReference type="SAM" id="MobiDB-lite"/>
    </source>
</evidence>
<proteinExistence type="inferred from homology"/>
<dbReference type="InterPro" id="IPR001482">
    <property type="entry name" value="T2SS/T4SS_dom"/>
</dbReference>
<evidence type="ECO:0000313" key="6">
    <source>
        <dbReference type="Proteomes" id="UP000002487"/>
    </source>
</evidence>
<accession>Q8TJ15</accession>
<comment type="similarity">
    <text evidence="1">Belongs to the GSP E family.</text>
</comment>
<dbReference type="EnsemblBacteria" id="AAM07324">
    <property type="protein sequence ID" value="AAM07324"/>
    <property type="gene ID" value="MA_3975"/>
</dbReference>
<protein>
    <submittedName>
        <fullName evidence="5">Type IV secretion system protein</fullName>
    </submittedName>
</protein>
<dbReference type="SUPFAM" id="SSF52540">
    <property type="entry name" value="P-loop containing nucleoside triphosphate hydrolases"/>
    <property type="match status" value="1"/>
</dbReference>
<feature type="region of interest" description="Disordered" evidence="2">
    <location>
        <begin position="164"/>
        <end position="285"/>
    </location>
</feature>
<dbReference type="InParanoid" id="Q8TJ15"/>
<dbReference type="HOGENOM" id="CLU_005379_2_1_2"/>
<dbReference type="KEGG" id="mac:MA_3975"/>
<dbReference type="Gene3D" id="3.40.50.300">
    <property type="entry name" value="P-loop containing nucleotide triphosphate hydrolases"/>
    <property type="match status" value="1"/>
</dbReference>
<reference evidence="5 6" key="1">
    <citation type="journal article" date="2002" name="Genome Res.">
        <title>The genome of Methanosarcina acetivorans reveals extensive metabolic and physiological diversity.</title>
        <authorList>
            <person name="Galagan J.E."/>
            <person name="Nusbaum C."/>
            <person name="Roy A."/>
            <person name="Endrizzi M.G."/>
            <person name="Macdonald P."/>
            <person name="FitzHugh W."/>
            <person name="Calvo S."/>
            <person name="Engels R."/>
            <person name="Smirnov S."/>
            <person name="Atnoor D."/>
            <person name="Brown A."/>
            <person name="Allen N."/>
            <person name="Naylor J."/>
            <person name="Stange-Thomann N."/>
            <person name="DeArellano K."/>
            <person name="Johnson R."/>
            <person name="Linton L."/>
            <person name="McEwan P."/>
            <person name="McKernan K."/>
            <person name="Talamas J."/>
            <person name="Tirrell A."/>
            <person name="Ye W."/>
            <person name="Zimmer A."/>
            <person name="Barber R.D."/>
            <person name="Cann I."/>
            <person name="Graham D.E."/>
            <person name="Grahame D.A."/>
            <person name="Guss A."/>
            <person name="Hedderich R."/>
            <person name="Ingram-Smith C."/>
            <person name="Kuettner C.H."/>
            <person name="Krzycki J.A."/>
            <person name="Leigh J.A."/>
            <person name="Li W."/>
            <person name="Liu J."/>
            <person name="Mukhopadhyay B."/>
            <person name="Reeve J.N."/>
            <person name="Smith K."/>
            <person name="Springer T.A."/>
            <person name="Umayam L.A."/>
            <person name="White O."/>
            <person name="White R.H."/>
            <person name="de Macario E.C."/>
            <person name="Ferry J.G."/>
            <person name="Jarrell K.F."/>
            <person name="Jing H."/>
            <person name="Macario A.J.L."/>
            <person name="Paulsen I."/>
            <person name="Pritchett M."/>
            <person name="Sowers K.R."/>
            <person name="Swanson R.V."/>
            <person name="Zinder S.H."/>
            <person name="Lander E."/>
            <person name="Metcalf W.W."/>
            <person name="Birren B."/>
        </authorList>
    </citation>
    <scope>NUCLEOTIDE SEQUENCE [LARGE SCALE GENOMIC DNA]</scope>
    <source>
        <strain evidence="6">ATCC 35395 / DSM 2834 / JCM 12185 / C2A</strain>
    </source>
</reference>
<dbReference type="AlphaFoldDB" id="Q8TJ15"/>
<dbReference type="InterPro" id="IPR027417">
    <property type="entry name" value="P-loop_NTPase"/>
</dbReference>
<dbReference type="Pfam" id="PF23990">
    <property type="entry name" value="PilB3_N"/>
    <property type="match status" value="1"/>
</dbReference>
<dbReference type="PANTHER" id="PTHR30486">
    <property type="entry name" value="TWITCHING MOTILITY PROTEIN PILT"/>
    <property type="match status" value="1"/>
</dbReference>